<protein>
    <recommendedName>
        <fullName evidence="5">V8-like Glu-specific endopeptidase</fullName>
    </recommendedName>
</protein>
<organism evidence="3 4">
    <name type="scientific">Rhodococcus kronopolitis</name>
    <dbReference type="NCBI Taxonomy" id="1460226"/>
    <lineage>
        <taxon>Bacteria</taxon>
        <taxon>Bacillati</taxon>
        <taxon>Actinomycetota</taxon>
        <taxon>Actinomycetes</taxon>
        <taxon>Mycobacteriales</taxon>
        <taxon>Nocardiaceae</taxon>
        <taxon>Rhodococcus</taxon>
    </lineage>
</organism>
<proteinExistence type="predicted"/>
<keyword evidence="4" id="KW-1185">Reference proteome</keyword>
<keyword evidence="1 2" id="KW-0732">Signal</keyword>
<dbReference type="InterPro" id="IPR043504">
    <property type="entry name" value="Peptidase_S1_PA_chymotrypsin"/>
</dbReference>
<dbReference type="RefSeq" id="WP_378418802.1">
    <property type="nucleotide sequence ID" value="NZ_JBHSFO010000010.1"/>
</dbReference>
<evidence type="ECO:0000256" key="1">
    <source>
        <dbReference type="ARBA" id="ARBA00022729"/>
    </source>
</evidence>
<feature type="chain" id="PRO_5047500298" description="V8-like Glu-specific endopeptidase" evidence="2">
    <location>
        <begin position="17"/>
        <end position="372"/>
    </location>
</feature>
<accession>A0ABV9FVN9</accession>
<dbReference type="EMBL" id="JBHSFO010000010">
    <property type="protein sequence ID" value="MFC4605299.1"/>
    <property type="molecule type" value="Genomic_DNA"/>
</dbReference>
<feature type="signal peptide" evidence="2">
    <location>
        <begin position="1"/>
        <end position="16"/>
    </location>
</feature>
<evidence type="ECO:0000313" key="3">
    <source>
        <dbReference type="EMBL" id="MFC4605299.1"/>
    </source>
</evidence>
<dbReference type="Gene3D" id="2.40.10.10">
    <property type="entry name" value="Trypsin-like serine proteases"/>
    <property type="match status" value="2"/>
</dbReference>
<dbReference type="SUPFAM" id="SSF50494">
    <property type="entry name" value="Trypsin-like serine proteases"/>
    <property type="match status" value="1"/>
</dbReference>
<dbReference type="PANTHER" id="PTHR15462">
    <property type="entry name" value="SERINE PROTEASE"/>
    <property type="match status" value="1"/>
</dbReference>
<dbReference type="InterPro" id="IPR050966">
    <property type="entry name" value="Glutamyl_endopeptidase"/>
</dbReference>
<evidence type="ECO:0008006" key="5">
    <source>
        <dbReference type="Google" id="ProtNLM"/>
    </source>
</evidence>
<comment type="caution">
    <text evidence="3">The sequence shown here is derived from an EMBL/GenBank/DDBJ whole genome shotgun (WGS) entry which is preliminary data.</text>
</comment>
<dbReference type="InterPro" id="IPR009003">
    <property type="entry name" value="Peptidase_S1_PA"/>
</dbReference>
<gene>
    <name evidence="3" type="ORF">ACFO6S_16490</name>
</gene>
<name>A0ABV9FVN9_9NOCA</name>
<sequence>MIASVAVALGPSTANAQSLAWPAAGSAARSAPDGIVAGQPQIFIPEDEAARISDLDVPAGKPVDATGVSTALDEYWTPERMEEAIPMDVPSTDIDVSTQRAPQSGRSALDAVAEQATNALDLLDLAALPVADVEPRPAPYASNGVAPANGRIFFTTEDGSKLTCSGSAVNSPSGNVVSTAAHCVHGGKGKGFHRNWVFRPNYVLGISTGAFQPKQFYIPEYWKTNGVNTNTGAAVLDSDVAFVATFNDSNGQSLVDRVGGHGLRTSGSLAFPAKIFGYPVNNLTLGNSQSTCSGDTSTDQLDGFDYVGLPCSMGPGASGGPWLADYNPSNGYGYIRTISSGGGTASDGNNWILAPSFDSRAWDLYQAASSGL</sequence>
<reference evidence="4" key="1">
    <citation type="journal article" date="2019" name="Int. J. Syst. Evol. Microbiol.">
        <title>The Global Catalogue of Microorganisms (GCM) 10K type strain sequencing project: providing services to taxonomists for standard genome sequencing and annotation.</title>
        <authorList>
            <consortium name="The Broad Institute Genomics Platform"/>
            <consortium name="The Broad Institute Genome Sequencing Center for Infectious Disease"/>
            <person name="Wu L."/>
            <person name="Ma J."/>
        </authorList>
    </citation>
    <scope>NUCLEOTIDE SEQUENCE [LARGE SCALE GENOMIC DNA]</scope>
    <source>
        <strain evidence="4">CCUG 54520</strain>
    </source>
</reference>
<evidence type="ECO:0000256" key="2">
    <source>
        <dbReference type="SAM" id="SignalP"/>
    </source>
</evidence>
<evidence type="ECO:0000313" key="4">
    <source>
        <dbReference type="Proteomes" id="UP001595914"/>
    </source>
</evidence>
<dbReference type="Proteomes" id="UP001595914">
    <property type="component" value="Unassembled WGS sequence"/>
</dbReference>